<evidence type="ECO:0000313" key="2">
    <source>
        <dbReference type="Proteomes" id="UP001157418"/>
    </source>
</evidence>
<organism evidence="1 2">
    <name type="scientific">Lactuca virosa</name>
    <dbReference type="NCBI Taxonomy" id="75947"/>
    <lineage>
        <taxon>Eukaryota</taxon>
        <taxon>Viridiplantae</taxon>
        <taxon>Streptophyta</taxon>
        <taxon>Embryophyta</taxon>
        <taxon>Tracheophyta</taxon>
        <taxon>Spermatophyta</taxon>
        <taxon>Magnoliopsida</taxon>
        <taxon>eudicotyledons</taxon>
        <taxon>Gunneridae</taxon>
        <taxon>Pentapetalae</taxon>
        <taxon>asterids</taxon>
        <taxon>campanulids</taxon>
        <taxon>Asterales</taxon>
        <taxon>Asteraceae</taxon>
        <taxon>Cichorioideae</taxon>
        <taxon>Cichorieae</taxon>
        <taxon>Lactucinae</taxon>
        <taxon>Lactuca</taxon>
    </lineage>
</organism>
<comment type="caution">
    <text evidence="1">The sequence shown here is derived from an EMBL/GenBank/DDBJ whole genome shotgun (WGS) entry which is preliminary data.</text>
</comment>
<evidence type="ECO:0000313" key="1">
    <source>
        <dbReference type="EMBL" id="CAH1415788.1"/>
    </source>
</evidence>
<name>A0AAU9LTP9_9ASTR</name>
<dbReference type="AlphaFoldDB" id="A0AAU9LTP9"/>
<accession>A0AAU9LTP9</accession>
<dbReference type="Proteomes" id="UP001157418">
    <property type="component" value="Unassembled WGS sequence"/>
</dbReference>
<gene>
    <name evidence="1" type="ORF">LVIROSA_LOCUS3607</name>
</gene>
<proteinExistence type="predicted"/>
<reference evidence="1 2" key="1">
    <citation type="submission" date="2022-01" db="EMBL/GenBank/DDBJ databases">
        <authorList>
            <person name="Xiong W."/>
            <person name="Schranz E."/>
        </authorList>
    </citation>
    <scope>NUCLEOTIDE SEQUENCE [LARGE SCALE GENOMIC DNA]</scope>
</reference>
<dbReference type="EMBL" id="CAKMRJ010000002">
    <property type="protein sequence ID" value="CAH1415788.1"/>
    <property type="molecule type" value="Genomic_DNA"/>
</dbReference>
<protein>
    <submittedName>
        <fullName evidence="1">Uncharacterized protein</fullName>
    </submittedName>
</protein>
<keyword evidence="2" id="KW-1185">Reference proteome</keyword>
<sequence>MSREEERIWKRETPKFTVDKERKEMLVESIVDEETSQETQDLLVRKRKPSERIIKIKLKKAVHDPDGGGSTTEKALTLD</sequence>